<dbReference type="RefSeq" id="WP_083042824.1">
    <property type="nucleotide sequence ID" value="NZ_MVHP01000008.1"/>
</dbReference>
<evidence type="ECO:0000313" key="1">
    <source>
        <dbReference type="EMBL" id="ORA66658.1"/>
    </source>
</evidence>
<proteinExistence type="predicted"/>
<dbReference type="EMBL" id="MVHP01000008">
    <property type="protein sequence ID" value="ORA66658.1"/>
    <property type="molecule type" value="Genomic_DNA"/>
</dbReference>
<sequence>MLPIDPTADRARRVWLDCPNCRHGVGCTDCENRRNCSEHWQYLLGNDATVVHMQCPVCAHLWSTDTHRRGADGQVA</sequence>
<protein>
    <submittedName>
        <fullName evidence="1">Uncharacterized protein</fullName>
    </submittedName>
</protein>
<gene>
    <name evidence="1" type="ORF">BST23_09120</name>
</gene>
<dbReference type="Proteomes" id="UP000192772">
    <property type="component" value="Unassembled WGS sequence"/>
</dbReference>
<name>A0A1X0D2U4_9MYCO</name>
<dbReference type="AlphaFoldDB" id="A0A1X0D2U4"/>
<accession>A0A1X0D2U4</accession>
<organism evidence="1 2">
    <name type="scientific">Mycolicibacterium elephantis</name>
    <dbReference type="NCBI Taxonomy" id="81858"/>
    <lineage>
        <taxon>Bacteria</taxon>
        <taxon>Bacillati</taxon>
        <taxon>Actinomycetota</taxon>
        <taxon>Actinomycetes</taxon>
        <taxon>Mycobacteriales</taxon>
        <taxon>Mycobacteriaceae</taxon>
        <taxon>Mycolicibacterium</taxon>
    </lineage>
</organism>
<comment type="caution">
    <text evidence="1">The sequence shown here is derived from an EMBL/GenBank/DDBJ whole genome shotgun (WGS) entry which is preliminary data.</text>
</comment>
<dbReference type="STRING" id="81858.BST23_09120"/>
<evidence type="ECO:0000313" key="2">
    <source>
        <dbReference type="Proteomes" id="UP000192772"/>
    </source>
</evidence>
<reference evidence="1 2" key="1">
    <citation type="submission" date="2017-02" db="EMBL/GenBank/DDBJ databases">
        <title>The new phylogeny of genus Mycobacterium.</title>
        <authorList>
            <person name="Tortoli E."/>
            <person name="Trovato A."/>
            <person name="Cirillo D.M."/>
        </authorList>
    </citation>
    <scope>NUCLEOTIDE SEQUENCE [LARGE SCALE GENOMIC DNA]</scope>
    <source>
        <strain evidence="1 2">FI-09383</strain>
    </source>
</reference>
<dbReference type="OrthoDB" id="3872623at2"/>